<dbReference type="InterPro" id="IPR024633">
    <property type="entry name" value="DnaA_N_dom"/>
</dbReference>
<dbReference type="Gene3D" id="1.10.1750.10">
    <property type="match status" value="1"/>
</dbReference>
<evidence type="ECO:0000259" key="12">
    <source>
        <dbReference type="SMART" id="SM00382"/>
    </source>
</evidence>
<feature type="binding site" evidence="8">
    <location>
        <position position="167"/>
    </location>
    <ligand>
        <name>ATP</name>
        <dbReference type="ChEBI" id="CHEBI:30616"/>
    </ligand>
</feature>
<feature type="binding site" evidence="8">
    <location>
        <position position="166"/>
    </location>
    <ligand>
        <name>ATP</name>
        <dbReference type="ChEBI" id="CHEBI:30616"/>
    </ligand>
</feature>
<dbReference type="Pfam" id="PF00308">
    <property type="entry name" value="Bac_DnaA"/>
    <property type="match status" value="1"/>
</dbReference>
<evidence type="ECO:0000256" key="1">
    <source>
        <dbReference type="ARBA" id="ARBA00006583"/>
    </source>
</evidence>
<sequence length="464" mass="52343">MDKNKIWQEVLSTLKVSVSSGNYSTWLSQTFITSTRELDNGRQLIEIGCPSSFIADTIEKRYFGLILDSLNRTTGYKNDITFTVKQNPATEKKQVQENSLFSQSFEEQSNINDVLKRHRIRPGFTFENFAVSSSNQMAWAAAEAVSKDLGKAYNPLFLWGGVGIGKTHLMLAIAHKLLLVDPTLQVLYSTGEEFTTEIVEAIKNKNTDEFKKRYRKLKLLLLDDVQFIAGKEKVQEEFFHSFNALLREGGQVVLTSDRPPTEIEKLEDRLRSRFEAGLIIDISPPDFELLSAITLIKAQERGIELPMEIAQTIGANFDNARRIEGFLTRLMTEAKGRNEPITMELTEKILGKTSPKRESTNLNPKAILPQAVIDAVAEYYSISRRKLLSDSRVRPVAYPRQILMYLLRIEFGLPLQEVGRLIGGRDHTTVMHAVGKISTRISTDNALKRDLLGIKQSVSGQLSV</sequence>
<feature type="domain" description="Chromosomal replication initiator DnaA C-terminal" evidence="13">
    <location>
        <begin position="368"/>
        <end position="437"/>
    </location>
</feature>
<evidence type="ECO:0000256" key="2">
    <source>
        <dbReference type="ARBA" id="ARBA00022490"/>
    </source>
</evidence>
<dbReference type="NCBIfam" id="TIGR00362">
    <property type="entry name" value="DnaA"/>
    <property type="match status" value="1"/>
</dbReference>
<comment type="function">
    <text evidence="8 10">Plays an essential role in the initiation and regulation of chromosomal replication. ATP-DnaA binds to the origin of replication (oriC) to initiate formation of the DNA replication initiation complex once per cell cycle. Binds the DnaA box (a 9 base pair repeat at the origin) and separates the double-stranded (ds)DNA. Forms a right-handed helical filament on oriC DNA; dsDNA binds to the exterior of the filament while single-stranded (ss)DNA is stabiized in the filament's interior. The ATP-DnaA-oriC complex binds and stabilizes one strand of the AT-rich DNA unwinding element (DUE), permitting loading of DNA polymerase. After initiation quickly degrades to an ADP-DnaA complex that is not apt for DNA replication. Binds acidic phospholipids.</text>
</comment>
<evidence type="ECO:0000256" key="5">
    <source>
        <dbReference type="ARBA" id="ARBA00022840"/>
    </source>
</evidence>
<dbReference type="InterPro" id="IPR038454">
    <property type="entry name" value="DnaA_N_sf"/>
</dbReference>
<dbReference type="GO" id="GO:0006275">
    <property type="term" value="P:regulation of DNA replication"/>
    <property type="evidence" value="ECO:0007669"/>
    <property type="project" value="UniProtKB-UniRule"/>
</dbReference>
<dbReference type="GO" id="GO:0005886">
    <property type="term" value="C:plasma membrane"/>
    <property type="evidence" value="ECO:0007669"/>
    <property type="project" value="TreeGrafter"/>
</dbReference>
<dbReference type="Gene3D" id="3.30.300.180">
    <property type="match status" value="1"/>
</dbReference>
<evidence type="ECO:0000256" key="7">
    <source>
        <dbReference type="ARBA" id="ARBA00023125"/>
    </source>
</evidence>
<comment type="domain">
    <text evidence="8">Domain I is involved in oligomerization and binding regulators, domain II is flexibile and of varying length in different bacteria, domain III forms the AAA+ region, while domain IV binds dsDNA.</text>
</comment>
<evidence type="ECO:0000259" key="13">
    <source>
        <dbReference type="SMART" id="SM00760"/>
    </source>
</evidence>
<dbReference type="Gene3D" id="1.10.8.60">
    <property type="match status" value="1"/>
</dbReference>
<reference evidence="14 15" key="1">
    <citation type="journal article" date="2016" name="Nat. Commun.">
        <title>Thousands of microbial genomes shed light on interconnected biogeochemical processes in an aquifer system.</title>
        <authorList>
            <person name="Anantharaman K."/>
            <person name="Brown C.T."/>
            <person name="Hug L.A."/>
            <person name="Sharon I."/>
            <person name="Castelle C.J."/>
            <person name="Probst A.J."/>
            <person name="Thomas B.C."/>
            <person name="Singh A."/>
            <person name="Wilkins M.J."/>
            <person name="Karaoz U."/>
            <person name="Brodie E.L."/>
            <person name="Williams K.H."/>
            <person name="Hubbard S.S."/>
            <person name="Banfield J.F."/>
        </authorList>
    </citation>
    <scope>NUCLEOTIDE SEQUENCE [LARGE SCALE GENOMIC DNA]</scope>
</reference>
<dbReference type="PANTHER" id="PTHR30050">
    <property type="entry name" value="CHROMOSOMAL REPLICATION INITIATOR PROTEIN DNAA"/>
    <property type="match status" value="1"/>
</dbReference>
<evidence type="ECO:0000256" key="8">
    <source>
        <dbReference type="HAMAP-Rule" id="MF_00377"/>
    </source>
</evidence>
<dbReference type="SUPFAM" id="SSF48295">
    <property type="entry name" value="TrpR-like"/>
    <property type="match status" value="1"/>
</dbReference>
<dbReference type="InterPro" id="IPR001957">
    <property type="entry name" value="Chromosome_initiator_DnaA"/>
</dbReference>
<evidence type="ECO:0000256" key="9">
    <source>
        <dbReference type="NCBIfam" id="TIGR00362"/>
    </source>
</evidence>
<organism evidence="14 15">
    <name type="scientific">Candidatus Blackburnbacteria bacterium RIFCSPLOWO2_01_FULL_40_20</name>
    <dbReference type="NCBI Taxonomy" id="1797519"/>
    <lineage>
        <taxon>Bacteria</taxon>
        <taxon>Candidatus Blackburniibacteriota</taxon>
    </lineage>
</organism>
<dbReference type="PANTHER" id="PTHR30050:SF2">
    <property type="entry name" value="CHROMOSOMAL REPLICATION INITIATOR PROTEIN DNAA"/>
    <property type="match status" value="1"/>
</dbReference>
<feature type="binding site" evidence="8">
    <location>
        <position position="165"/>
    </location>
    <ligand>
        <name>ATP</name>
        <dbReference type="ChEBI" id="CHEBI:30616"/>
    </ligand>
</feature>
<accession>A0A1G1VFQ3</accession>
<dbReference type="EMBL" id="MHCC01000001">
    <property type="protein sequence ID" value="OGY14265.1"/>
    <property type="molecule type" value="Genomic_DNA"/>
</dbReference>
<name>A0A1G1VFQ3_9BACT</name>
<protein>
    <recommendedName>
        <fullName evidence="8 9">Chromosomal replication initiator protein DnaA</fullName>
    </recommendedName>
</protein>
<comment type="subcellular location">
    <subcellularLocation>
        <location evidence="8">Cytoplasm</location>
    </subcellularLocation>
</comment>
<dbReference type="HAMAP" id="MF_00377">
    <property type="entry name" value="DnaA_bact"/>
    <property type="match status" value="1"/>
</dbReference>
<feature type="binding site" evidence="8">
    <location>
        <position position="163"/>
    </location>
    <ligand>
        <name>ATP</name>
        <dbReference type="ChEBI" id="CHEBI:30616"/>
    </ligand>
</feature>
<dbReference type="PRINTS" id="PR00051">
    <property type="entry name" value="DNAA"/>
</dbReference>
<comment type="subunit">
    <text evidence="8">Oligomerizes as a right-handed, spiral filament on DNA at oriC.</text>
</comment>
<keyword evidence="7 8" id="KW-0238">DNA-binding</keyword>
<evidence type="ECO:0000256" key="6">
    <source>
        <dbReference type="ARBA" id="ARBA00023121"/>
    </source>
</evidence>
<dbReference type="SMART" id="SM00760">
    <property type="entry name" value="Bac_DnaA_C"/>
    <property type="match status" value="1"/>
</dbReference>
<dbReference type="InterPro" id="IPR013317">
    <property type="entry name" value="DnaA_dom"/>
</dbReference>
<keyword evidence="4 8" id="KW-0547">Nucleotide-binding</keyword>
<dbReference type="InterPro" id="IPR013159">
    <property type="entry name" value="DnaA_C"/>
</dbReference>
<dbReference type="CDD" id="cd06571">
    <property type="entry name" value="Bac_DnaA_C"/>
    <property type="match status" value="1"/>
</dbReference>
<dbReference type="GO" id="GO:0005524">
    <property type="term" value="F:ATP binding"/>
    <property type="evidence" value="ECO:0007669"/>
    <property type="project" value="UniProtKB-UniRule"/>
</dbReference>
<comment type="caution">
    <text evidence="14">The sequence shown here is derived from an EMBL/GenBank/DDBJ whole genome shotgun (WGS) entry which is preliminary data.</text>
</comment>
<dbReference type="Gene3D" id="3.40.50.300">
    <property type="entry name" value="P-loop containing nucleotide triphosphate hydrolases"/>
    <property type="match status" value="1"/>
</dbReference>
<evidence type="ECO:0000256" key="10">
    <source>
        <dbReference type="RuleBase" id="RU000577"/>
    </source>
</evidence>
<evidence type="ECO:0000256" key="3">
    <source>
        <dbReference type="ARBA" id="ARBA00022705"/>
    </source>
</evidence>
<dbReference type="InterPro" id="IPR010921">
    <property type="entry name" value="Trp_repressor/repl_initiator"/>
</dbReference>
<evidence type="ECO:0000256" key="11">
    <source>
        <dbReference type="RuleBase" id="RU004227"/>
    </source>
</evidence>
<dbReference type="GO" id="GO:0008289">
    <property type="term" value="F:lipid binding"/>
    <property type="evidence" value="ECO:0007669"/>
    <property type="project" value="UniProtKB-KW"/>
</dbReference>
<dbReference type="Pfam" id="PF08299">
    <property type="entry name" value="Bac_DnaA_C"/>
    <property type="match status" value="1"/>
</dbReference>
<dbReference type="InterPro" id="IPR020591">
    <property type="entry name" value="Chromosome_initiator_DnaA-like"/>
</dbReference>
<dbReference type="AlphaFoldDB" id="A0A1G1VFQ3"/>
<dbReference type="Proteomes" id="UP000178659">
    <property type="component" value="Unassembled WGS sequence"/>
</dbReference>
<keyword evidence="6 8" id="KW-0446">Lipid-binding</keyword>
<dbReference type="GO" id="GO:0006270">
    <property type="term" value="P:DNA replication initiation"/>
    <property type="evidence" value="ECO:0007669"/>
    <property type="project" value="UniProtKB-UniRule"/>
</dbReference>
<dbReference type="GO" id="GO:0003688">
    <property type="term" value="F:DNA replication origin binding"/>
    <property type="evidence" value="ECO:0007669"/>
    <property type="project" value="UniProtKB-UniRule"/>
</dbReference>
<dbReference type="CDD" id="cd00009">
    <property type="entry name" value="AAA"/>
    <property type="match status" value="1"/>
</dbReference>
<comment type="similarity">
    <text evidence="1 8 11">Belongs to the DnaA family.</text>
</comment>
<feature type="domain" description="AAA+ ATPase" evidence="12">
    <location>
        <begin position="152"/>
        <end position="284"/>
    </location>
</feature>
<feature type="region of interest" description="Domain I, interacts with DnaA modulators" evidence="8">
    <location>
        <begin position="1"/>
        <end position="98"/>
    </location>
</feature>
<dbReference type="GO" id="GO:0005737">
    <property type="term" value="C:cytoplasm"/>
    <property type="evidence" value="ECO:0007669"/>
    <property type="project" value="UniProtKB-SubCell"/>
</dbReference>
<evidence type="ECO:0000256" key="4">
    <source>
        <dbReference type="ARBA" id="ARBA00022741"/>
    </source>
</evidence>
<dbReference type="SUPFAM" id="SSF52540">
    <property type="entry name" value="P-loop containing nucleoside triphosphate hydrolases"/>
    <property type="match status" value="1"/>
</dbReference>
<keyword evidence="3 8" id="KW-0235">DNA replication</keyword>
<dbReference type="Pfam" id="PF11638">
    <property type="entry name" value="DnaA_N"/>
    <property type="match status" value="1"/>
</dbReference>
<evidence type="ECO:0000313" key="15">
    <source>
        <dbReference type="Proteomes" id="UP000178659"/>
    </source>
</evidence>
<comment type="caution">
    <text evidence="8">Lacks conserved residue(s) required for the propagation of feature annotation.</text>
</comment>
<proteinExistence type="inferred from homology"/>
<dbReference type="InterPro" id="IPR027417">
    <property type="entry name" value="P-loop_NTPase"/>
</dbReference>
<evidence type="ECO:0000313" key="14">
    <source>
        <dbReference type="EMBL" id="OGY14265.1"/>
    </source>
</evidence>
<keyword evidence="5 8" id="KW-0067">ATP-binding</keyword>
<gene>
    <name evidence="8" type="primary">dnaA</name>
    <name evidence="14" type="ORF">A3A77_02205</name>
</gene>
<dbReference type="SMART" id="SM00382">
    <property type="entry name" value="AAA"/>
    <property type="match status" value="1"/>
</dbReference>
<keyword evidence="2 8" id="KW-0963">Cytoplasm</keyword>
<feature type="region of interest" description="Domain IV, binds dsDNA" evidence="8">
    <location>
        <begin position="335"/>
        <end position="464"/>
    </location>
</feature>
<dbReference type="InterPro" id="IPR003593">
    <property type="entry name" value="AAA+_ATPase"/>
</dbReference>